<dbReference type="GO" id="GO:0140662">
    <property type="term" value="F:ATP-dependent protein folding chaperone"/>
    <property type="evidence" value="ECO:0007669"/>
    <property type="project" value="InterPro"/>
</dbReference>
<dbReference type="PROSITE" id="PS00750">
    <property type="entry name" value="TCP1_1"/>
    <property type="match status" value="1"/>
</dbReference>
<keyword evidence="7" id="KW-0614">Plasmid</keyword>
<keyword evidence="3 5" id="KW-0067">ATP-binding</keyword>
<dbReference type="GO" id="GO:0051082">
    <property type="term" value="F:unfolded protein binding"/>
    <property type="evidence" value="ECO:0007669"/>
    <property type="project" value="InterPro"/>
</dbReference>
<evidence type="ECO:0000256" key="2">
    <source>
        <dbReference type="ARBA" id="ARBA00022741"/>
    </source>
</evidence>
<comment type="similarity">
    <text evidence="1 5">Belongs to the TCP-1 chaperonin family.</text>
</comment>
<gene>
    <name evidence="7" type="primary">ths4</name>
    <name evidence="7" type="ordered locus">NP_6206A</name>
</gene>
<dbReference type="SUPFAM" id="SSF52029">
    <property type="entry name" value="GroEL apical domain-like"/>
    <property type="match status" value="1"/>
</dbReference>
<dbReference type="EMBL" id="CR936258">
    <property type="protein sequence ID" value="CAI50883.1"/>
    <property type="molecule type" value="Genomic_DNA"/>
</dbReference>
<dbReference type="Gene3D" id="3.50.7.10">
    <property type="entry name" value="GroEL"/>
    <property type="match status" value="1"/>
</dbReference>
<dbReference type="GO" id="GO:0005524">
    <property type="term" value="F:ATP binding"/>
    <property type="evidence" value="ECO:0007669"/>
    <property type="project" value="UniProtKB-KW"/>
</dbReference>
<dbReference type="InterPro" id="IPR017998">
    <property type="entry name" value="Chaperone_TCP-1"/>
</dbReference>
<feature type="region of interest" description="Disordered" evidence="6">
    <location>
        <begin position="514"/>
        <end position="539"/>
    </location>
</feature>
<dbReference type="GO" id="GO:0016887">
    <property type="term" value="F:ATP hydrolysis activity"/>
    <property type="evidence" value="ECO:0007669"/>
    <property type="project" value="InterPro"/>
</dbReference>
<dbReference type="InterPro" id="IPR027409">
    <property type="entry name" value="GroEL-like_apical_dom_sf"/>
</dbReference>
<keyword evidence="8" id="KW-1185">Reference proteome</keyword>
<evidence type="ECO:0000256" key="4">
    <source>
        <dbReference type="ARBA" id="ARBA00023186"/>
    </source>
</evidence>
<dbReference type="AlphaFoldDB" id="Q3ILY6"/>
<protein>
    <submittedName>
        <fullName evidence="7">Thermosome subunit 4</fullName>
    </submittedName>
</protein>
<evidence type="ECO:0000256" key="5">
    <source>
        <dbReference type="RuleBase" id="RU004187"/>
    </source>
</evidence>
<dbReference type="GeneID" id="3694602"/>
<dbReference type="InterPro" id="IPR027410">
    <property type="entry name" value="TCP-1-like_intermed_sf"/>
</dbReference>
<dbReference type="PANTHER" id="PTHR11353">
    <property type="entry name" value="CHAPERONIN"/>
    <property type="match status" value="1"/>
</dbReference>
<proteinExistence type="inferred from homology"/>
<dbReference type="Proteomes" id="UP000002698">
    <property type="component" value="Plasmid PL131"/>
</dbReference>
<dbReference type="RefSeq" id="WP_011324481.1">
    <property type="nucleotide sequence ID" value="NC_007427.1"/>
</dbReference>
<reference evidence="7 8" key="1">
    <citation type="journal article" date="2005" name="Genome Res.">
        <title>Living with two extremes: conclusions from the genome sequence of Natronomonas pharaonis.</title>
        <authorList>
            <person name="Falb M."/>
            <person name="Pfeiffer F."/>
            <person name="Palm P."/>
            <person name="Rodewald K."/>
            <person name="Hickmann V."/>
            <person name="Tittor J."/>
            <person name="Oesterhelt D."/>
        </authorList>
    </citation>
    <scope>NUCLEOTIDE SEQUENCE [LARGE SCALE GENOMIC DNA]</scope>
    <source>
        <strain evidence="8">ATCC 35678 / DSM 2160 / CIP 103997 / JCM 8858 / NBRC 14720 / NCIMB 2260 / Gabara</strain>
    </source>
</reference>
<accession>Q3ILY6</accession>
<dbReference type="InterPro" id="IPR002194">
    <property type="entry name" value="Chaperonin_TCP-1_CS"/>
</dbReference>
<dbReference type="Gene3D" id="1.10.560.10">
    <property type="entry name" value="GroEL-like equatorial domain"/>
    <property type="match status" value="1"/>
</dbReference>
<dbReference type="Gene3D" id="3.30.260.10">
    <property type="entry name" value="TCP-1-like chaperonin intermediate domain"/>
    <property type="match status" value="1"/>
</dbReference>
<dbReference type="EnsemblBacteria" id="CAI50883">
    <property type="protein sequence ID" value="CAI50883"/>
    <property type="gene ID" value="NP_6206A"/>
</dbReference>
<dbReference type="HOGENOM" id="CLU_008891_7_3_2"/>
<dbReference type="PRINTS" id="PR00304">
    <property type="entry name" value="TCOMPLEXTCP1"/>
</dbReference>
<dbReference type="Pfam" id="PF00118">
    <property type="entry name" value="Cpn60_TCP1"/>
    <property type="match status" value="1"/>
</dbReference>
<keyword evidence="4 5" id="KW-0143">Chaperone</keyword>
<keyword evidence="2 5" id="KW-0547">Nucleotide-binding</keyword>
<dbReference type="InterPro" id="IPR002423">
    <property type="entry name" value="Cpn60/GroEL/TCP-1"/>
</dbReference>
<organism evidence="7 8">
    <name type="scientific">Natronomonas pharaonis (strain ATCC 35678 / DSM 2160 / CIP 103997 / JCM 8858 / NBRC 14720 / NCIMB 2260 / Gabara)</name>
    <name type="common">Halobacterium pharaonis</name>
    <dbReference type="NCBI Taxonomy" id="348780"/>
    <lineage>
        <taxon>Archaea</taxon>
        <taxon>Methanobacteriati</taxon>
        <taxon>Methanobacteriota</taxon>
        <taxon>Stenosarchaea group</taxon>
        <taxon>Halobacteria</taxon>
        <taxon>Halobacteriales</taxon>
        <taxon>Natronomonadaceae</taxon>
        <taxon>Natronomonas</taxon>
    </lineage>
</organism>
<dbReference type="SUPFAM" id="SSF48592">
    <property type="entry name" value="GroEL equatorial domain-like"/>
    <property type="match status" value="1"/>
</dbReference>
<evidence type="ECO:0000256" key="1">
    <source>
        <dbReference type="ARBA" id="ARBA00008020"/>
    </source>
</evidence>
<evidence type="ECO:0000313" key="7">
    <source>
        <dbReference type="EMBL" id="CAI50883.1"/>
    </source>
</evidence>
<evidence type="ECO:0000313" key="8">
    <source>
        <dbReference type="Proteomes" id="UP000002698"/>
    </source>
</evidence>
<evidence type="ECO:0000256" key="3">
    <source>
        <dbReference type="ARBA" id="ARBA00022840"/>
    </source>
</evidence>
<sequence>MAATRHTERTSGEQQQLINTGTVLADAVRTTFGPNGMDKMLVGRNGTVLVTNDGARILDRMEIEDPVATTVARAASSQQVATTDGTTRTVLLTGALLSAAESLLAAGVHPTTIIDGFNTATYSAREQLQSYGVYVDEDDREMLKNVARTAVTGRWDDANTRRFAELTVGALEAIEFDRSRLGIGGYAGGELRDSTLIDGMCIDMEQSPATAGGWGRDQTVRNARVAMVNTAISIDKPAAVEVVTLADSEQASRFREHEAAIRSEIVGTMCDSGVDVLFCQKSIDEQIRNALIQRGVLPVERTRQDQFDAITAMTGAKAVQSVGQFAPTMAGHAGTVRHRTVGTTETVWVTDSPAAVHRFLLLRGGTPHVAAESERIIETCSDAVTLAVNEGRVVPGGGASMVSLSRALRSKAKSISDREQLVIEAYADALETLPQALAKNAGRDPMATLAELKRRHAGGDKAVGVGPSGTPREMVAAGVVEPRSVIDRSLTIALEAASMLLRVDEVLSADTAGADGQSGSCNHGGRAEHSCTSQPGVDAGGYPWAISH</sequence>
<evidence type="ECO:0000256" key="6">
    <source>
        <dbReference type="SAM" id="MobiDB-lite"/>
    </source>
</evidence>
<dbReference type="KEGG" id="nph:NP_6206A"/>
<geneLocation type="plasmid" evidence="7 8">
    <name>PL131</name>
</geneLocation>
<dbReference type="SUPFAM" id="SSF54849">
    <property type="entry name" value="GroEL-intermediate domain like"/>
    <property type="match status" value="1"/>
</dbReference>
<dbReference type="InterPro" id="IPR027413">
    <property type="entry name" value="GROEL-like_equatorial_sf"/>
</dbReference>
<name>Q3ILY6_NATPD</name>